<evidence type="ECO:0000313" key="12">
    <source>
        <dbReference type="Proteomes" id="UP000004095"/>
    </source>
</evidence>
<evidence type="ECO:0000256" key="6">
    <source>
        <dbReference type="ARBA" id="ARBA00031828"/>
    </source>
</evidence>
<dbReference type="InterPro" id="IPR036412">
    <property type="entry name" value="HAD-like_sf"/>
</dbReference>
<dbReference type="OrthoDB" id="9813880at2"/>
<dbReference type="EMBL" id="AAWS01000076">
    <property type="protein sequence ID" value="EAY24236.1"/>
    <property type="molecule type" value="Genomic_DNA"/>
</dbReference>
<proteinExistence type="inferred from homology"/>
<comment type="subcellular location">
    <subcellularLocation>
        <location evidence="1 7">Cytoplasm</location>
    </subcellularLocation>
</comment>
<evidence type="ECO:0000256" key="7">
    <source>
        <dbReference type="PIRNR" id="PIRNR004682"/>
    </source>
</evidence>
<dbReference type="GO" id="GO:0046872">
    <property type="term" value="F:metal ion binding"/>
    <property type="evidence" value="ECO:0007669"/>
    <property type="project" value="UniProtKB-KW"/>
</dbReference>
<feature type="binding site" evidence="10">
    <location>
        <position position="125"/>
    </location>
    <ligand>
        <name>Mg(2+)</name>
        <dbReference type="ChEBI" id="CHEBI:18420"/>
    </ligand>
</feature>
<feature type="site" description="Stabilizes the phosphoryl group" evidence="9">
    <location>
        <position position="51"/>
    </location>
</feature>
<dbReference type="eggNOG" id="COG0241">
    <property type="taxonomic scope" value="Bacteria"/>
</dbReference>
<accession>A1ZZD7</accession>
<evidence type="ECO:0000256" key="1">
    <source>
        <dbReference type="ARBA" id="ARBA00004496"/>
    </source>
</evidence>
<dbReference type="Gene3D" id="3.40.50.1000">
    <property type="entry name" value="HAD superfamily/HAD-like"/>
    <property type="match status" value="1"/>
</dbReference>
<dbReference type="NCBIfam" id="TIGR01662">
    <property type="entry name" value="HAD-SF-IIIA"/>
    <property type="match status" value="1"/>
</dbReference>
<keyword evidence="10" id="KW-0460">Magnesium</keyword>
<keyword evidence="4 7" id="KW-0378">Hydrolase</keyword>
<dbReference type="Proteomes" id="UP000004095">
    <property type="component" value="Unassembled WGS sequence"/>
</dbReference>
<gene>
    <name evidence="11" type="ORF">M23134_06320</name>
</gene>
<dbReference type="InterPro" id="IPR004446">
    <property type="entry name" value="Heptose_bisP_phosphatase"/>
</dbReference>
<evidence type="ECO:0000256" key="10">
    <source>
        <dbReference type="PIRSR" id="PIRSR004682-4"/>
    </source>
</evidence>
<feature type="site" description="Stabilizes the phosphoryl group" evidence="9">
    <location>
        <position position="100"/>
    </location>
</feature>
<comment type="similarity">
    <text evidence="7">Belongs to the gmhB family.</text>
</comment>
<dbReference type="RefSeq" id="WP_002705185.1">
    <property type="nucleotide sequence ID" value="NZ_AAWS01000076.1"/>
</dbReference>
<dbReference type="GO" id="GO:0005737">
    <property type="term" value="C:cytoplasm"/>
    <property type="evidence" value="ECO:0007669"/>
    <property type="project" value="UniProtKB-SubCell"/>
</dbReference>
<feature type="binding site" evidence="10">
    <location>
        <position position="8"/>
    </location>
    <ligand>
        <name>Mg(2+)</name>
        <dbReference type="ChEBI" id="CHEBI:18420"/>
    </ligand>
</feature>
<keyword evidence="5 7" id="KW-0119">Carbohydrate metabolism</keyword>
<organism evidence="11 12">
    <name type="scientific">Microscilla marina ATCC 23134</name>
    <dbReference type="NCBI Taxonomy" id="313606"/>
    <lineage>
        <taxon>Bacteria</taxon>
        <taxon>Pseudomonadati</taxon>
        <taxon>Bacteroidota</taxon>
        <taxon>Cytophagia</taxon>
        <taxon>Cytophagales</taxon>
        <taxon>Microscillaceae</taxon>
        <taxon>Microscilla</taxon>
    </lineage>
</organism>
<keyword evidence="2 7" id="KW-0963">Cytoplasm</keyword>
<comment type="caution">
    <text evidence="11">The sequence shown here is derived from an EMBL/GenBank/DDBJ whole genome shotgun (WGS) entry which is preliminary data.</text>
</comment>
<dbReference type="Pfam" id="PF13242">
    <property type="entry name" value="Hydrolase_like"/>
    <property type="match status" value="1"/>
</dbReference>
<dbReference type="PANTHER" id="PTHR42891:SF1">
    <property type="entry name" value="D-GLYCERO-BETA-D-MANNO-HEPTOSE-1,7-BISPHOSPHATE 7-PHOSPHATASE"/>
    <property type="match status" value="1"/>
</dbReference>
<evidence type="ECO:0000256" key="2">
    <source>
        <dbReference type="ARBA" id="ARBA00022490"/>
    </source>
</evidence>
<sequence>MNKCVFLDRDGVLNRERGTYTYTIADFEIPTGVIEALQELKQAGYLLVVITNQGGIAKGLYTKEDVKACHQYLQQQCGYLLDDLFYSPYHPQYSESLSRKPESFMLEKAVAKYVIDRERSWMIGDSARDIEAAKKIQVNTVQVIAENKPISALADFTAKDLYAAVRLILSQNQTV</sequence>
<feature type="site" description="Contributes to substrate recognition" evidence="9">
    <location>
        <position position="99"/>
    </location>
</feature>
<keyword evidence="12" id="KW-1185">Reference proteome</keyword>
<dbReference type="GO" id="GO:0005975">
    <property type="term" value="P:carbohydrate metabolic process"/>
    <property type="evidence" value="ECO:0007669"/>
    <property type="project" value="InterPro"/>
</dbReference>
<dbReference type="PIRSF" id="PIRSF004682">
    <property type="entry name" value="GmhB"/>
    <property type="match status" value="1"/>
</dbReference>
<feature type="active site" description="Nucleophile" evidence="8">
    <location>
        <position position="8"/>
    </location>
</feature>
<feature type="active site" description="Proton donor" evidence="8">
    <location>
        <position position="10"/>
    </location>
</feature>
<evidence type="ECO:0000256" key="9">
    <source>
        <dbReference type="PIRSR" id="PIRSR004682-3"/>
    </source>
</evidence>
<evidence type="ECO:0000256" key="8">
    <source>
        <dbReference type="PIRSR" id="PIRSR004682-1"/>
    </source>
</evidence>
<dbReference type="SUPFAM" id="SSF56784">
    <property type="entry name" value="HAD-like"/>
    <property type="match status" value="1"/>
</dbReference>
<dbReference type="GO" id="GO:0016791">
    <property type="term" value="F:phosphatase activity"/>
    <property type="evidence" value="ECO:0007669"/>
    <property type="project" value="InterPro"/>
</dbReference>
<reference evidence="11 12" key="1">
    <citation type="submission" date="2007-01" db="EMBL/GenBank/DDBJ databases">
        <authorList>
            <person name="Haygood M."/>
            <person name="Podell S."/>
            <person name="Anderson C."/>
            <person name="Hopkinson B."/>
            <person name="Roe K."/>
            <person name="Barbeau K."/>
            <person name="Gaasterland T."/>
            <person name="Ferriera S."/>
            <person name="Johnson J."/>
            <person name="Kravitz S."/>
            <person name="Beeson K."/>
            <person name="Sutton G."/>
            <person name="Rogers Y.-H."/>
            <person name="Friedman R."/>
            <person name="Frazier M."/>
            <person name="Venter J.C."/>
        </authorList>
    </citation>
    <scope>NUCLEOTIDE SEQUENCE [LARGE SCALE GENOMIC DNA]</scope>
    <source>
        <strain evidence="11 12">ATCC 23134</strain>
    </source>
</reference>
<dbReference type="InterPro" id="IPR023214">
    <property type="entry name" value="HAD_sf"/>
</dbReference>
<dbReference type="NCBIfam" id="TIGR01656">
    <property type="entry name" value="Histidinol-ppas"/>
    <property type="match status" value="1"/>
</dbReference>
<comment type="cofactor">
    <cofactor evidence="10">
        <name>Mg(2+)</name>
        <dbReference type="ChEBI" id="CHEBI:18420"/>
    </cofactor>
</comment>
<dbReference type="EC" id="3.1.3.-" evidence="7"/>
<feature type="binding site" evidence="10">
    <location>
        <position position="10"/>
    </location>
    <ligand>
        <name>Mg(2+)</name>
        <dbReference type="ChEBI" id="CHEBI:18420"/>
    </ligand>
</feature>
<keyword evidence="3 10" id="KW-0479">Metal-binding</keyword>
<protein>
    <recommendedName>
        <fullName evidence="6 7">D,D-heptose 1,7-bisphosphate phosphatase</fullName>
        <ecNumber evidence="7">3.1.3.-</ecNumber>
    </recommendedName>
</protein>
<dbReference type="PANTHER" id="PTHR42891">
    <property type="entry name" value="D-GLYCERO-BETA-D-MANNO-HEPTOSE-1,7-BISPHOSPHATE 7-PHOSPHATASE"/>
    <property type="match status" value="1"/>
</dbReference>
<evidence type="ECO:0000256" key="5">
    <source>
        <dbReference type="ARBA" id="ARBA00023277"/>
    </source>
</evidence>
<dbReference type="CDD" id="cd07503">
    <property type="entry name" value="HAD_HisB-N"/>
    <property type="match status" value="1"/>
</dbReference>
<evidence type="ECO:0000313" key="11">
    <source>
        <dbReference type="EMBL" id="EAY24236.1"/>
    </source>
</evidence>
<evidence type="ECO:0000256" key="4">
    <source>
        <dbReference type="ARBA" id="ARBA00022801"/>
    </source>
</evidence>
<name>A1ZZD7_MICM2</name>
<dbReference type="InterPro" id="IPR006549">
    <property type="entry name" value="HAD-SF_hydro_IIIA"/>
</dbReference>
<dbReference type="AlphaFoldDB" id="A1ZZD7"/>
<dbReference type="InterPro" id="IPR006543">
    <property type="entry name" value="Histidinol-phos"/>
</dbReference>
<evidence type="ECO:0000256" key="3">
    <source>
        <dbReference type="ARBA" id="ARBA00022723"/>
    </source>
</evidence>